<dbReference type="InParanoid" id="H3C7X2"/>
<evidence type="ECO:0000256" key="5">
    <source>
        <dbReference type="PROSITE-ProRule" id="PRU00076"/>
    </source>
</evidence>
<dbReference type="GeneTree" id="ENSGT00940000156566"/>
<dbReference type="InterPro" id="IPR036378">
    <property type="entry name" value="FAS1_dom_sf"/>
</dbReference>
<evidence type="ECO:0000256" key="2">
    <source>
        <dbReference type="ARBA" id="ARBA00023136"/>
    </source>
</evidence>
<accession>H3C7X2</accession>
<evidence type="ECO:0000256" key="1">
    <source>
        <dbReference type="ARBA" id="ARBA00004370"/>
    </source>
</evidence>
<keyword evidence="2" id="KW-0472">Membrane</keyword>
<keyword evidence="5" id="KW-0245">EGF-like domain</keyword>
<sequence>DVNTTRYHVVTAERLLKTDLQAGGYKQTMLGFSFQLRIFPLDGKLFVNNVQVNSSNMVSGNGVIHGLSQVLSIVRNRCDETKYSKFRGSCVDCMFSRNKLCPNDTKSVRMKKCLFSHIFESERLLTIGCRTTCLRKNLVHRCCPGFFGEHCEPCPGPSGQPCYGNGVCVDGTNGTGLCQCHKGFNGTACETCQGGKYGVHCDQDCSCKNGRCRTVSPATGPAIVTSAGEESPVRKRSTHWTTCVAPSDVTPVPTASPWRQGSDASAPLAS</sequence>
<evidence type="ECO:0000259" key="8">
    <source>
        <dbReference type="PROSITE" id="PS50213"/>
    </source>
</evidence>
<feature type="domain" description="EGF-like" evidence="7">
    <location>
        <begin position="152"/>
        <end position="190"/>
    </location>
</feature>
<evidence type="ECO:0000256" key="3">
    <source>
        <dbReference type="ARBA" id="ARBA00023157"/>
    </source>
</evidence>
<evidence type="ECO:0008006" key="11">
    <source>
        <dbReference type="Google" id="ProtNLM"/>
    </source>
</evidence>
<evidence type="ECO:0000256" key="4">
    <source>
        <dbReference type="ARBA" id="ARBA00023180"/>
    </source>
</evidence>
<feature type="region of interest" description="Disordered" evidence="6">
    <location>
        <begin position="246"/>
        <end position="270"/>
    </location>
</feature>
<dbReference type="Ensembl" id="ENSTNIT00000004483.1">
    <property type="protein sequence ID" value="ENSTNIP00000004344.1"/>
    <property type="gene ID" value="ENSTNIG00000001950.1"/>
</dbReference>
<comment type="caution">
    <text evidence="5">Lacks conserved residue(s) required for the propagation of feature annotation.</text>
</comment>
<keyword evidence="4" id="KW-0325">Glycoprotein</keyword>
<proteinExistence type="predicted"/>
<reference evidence="9" key="3">
    <citation type="submission" date="2025-09" db="UniProtKB">
        <authorList>
            <consortium name="Ensembl"/>
        </authorList>
    </citation>
    <scope>IDENTIFICATION</scope>
</reference>
<organism evidence="9 10">
    <name type="scientific">Tetraodon nigroviridis</name>
    <name type="common">Spotted green pufferfish</name>
    <name type="synonym">Chelonodon nigroviridis</name>
    <dbReference type="NCBI Taxonomy" id="99883"/>
    <lineage>
        <taxon>Eukaryota</taxon>
        <taxon>Metazoa</taxon>
        <taxon>Chordata</taxon>
        <taxon>Craniata</taxon>
        <taxon>Vertebrata</taxon>
        <taxon>Euteleostomi</taxon>
        <taxon>Actinopterygii</taxon>
        <taxon>Neopterygii</taxon>
        <taxon>Teleostei</taxon>
        <taxon>Neoteleostei</taxon>
        <taxon>Acanthomorphata</taxon>
        <taxon>Eupercaria</taxon>
        <taxon>Tetraodontiformes</taxon>
        <taxon>Tetradontoidea</taxon>
        <taxon>Tetraodontidae</taxon>
        <taxon>Tetraodon</taxon>
    </lineage>
</organism>
<reference evidence="10" key="1">
    <citation type="journal article" date="2004" name="Nature">
        <title>Genome duplication in the teleost fish Tetraodon nigroviridis reveals the early vertebrate proto-karyotype.</title>
        <authorList>
            <person name="Jaillon O."/>
            <person name="Aury J.-M."/>
            <person name="Brunet F."/>
            <person name="Petit J.-L."/>
            <person name="Stange-Thomann N."/>
            <person name="Mauceli E."/>
            <person name="Bouneau L."/>
            <person name="Fischer C."/>
            <person name="Ozouf-Costaz C."/>
            <person name="Bernot A."/>
            <person name="Nicaud S."/>
            <person name="Jaffe D."/>
            <person name="Fisher S."/>
            <person name="Lutfalla G."/>
            <person name="Dossat C."/>
            <person name="Segurens B."/>
            <person name="Dasilva C."/>
            <person name="Salanoubat M."/>
            <person name="Levy M."/>
            <person name="Boudet N."/>
            <person name="Castellano S."/>
            <person name="Anthouard V."/>
            <person name="Jubin C."/>
            <person name="Castelli V."/>
            <person name="Katinka M."/>
            <person name="Vacherie B."/>
            <person name="Biemont C."/>
            <person name="Skalli Z."/>
            <person name="Cattolico L."/>
            <person name="Poulain J."/>
            <person name="De Berardinis V."/>
            <person name="Cruaud C."/>
            <person name="Duprat S."/>
            <person name="Brottier P."/>
            <person name="Coutanceau J.-P."/>
            <person name="Gouzy J."/>
            <person name="Parra G."/>
            <person name="Lardier G."/>
            <person name="Chapple C."/>
            <person name="McKernan K.J."/>
            <person name="McEwan P."/>
            <person name="Bosak S."/>
            <person name="Kellis M."/>
            <person name="Volff J.-N."/>
            <person name="Guigo R."/>
            <person name="Zody M.C."/>
            <person name="Mesirov J."/>
            <person name="Lindblad-Toh K."/>
            <person name="Birren B."/>
            <person name="Nusbaum C."/>
            <person name="Kahn D."/>
            <person name="Robinson-Rechavi M."/>
            <person name="Laudet V."/>
            <person name="Schachter V."/>
            <person name="Quetier F."/>
            <person name="Saurin W."/>
            <person name="Scarpelli C."/>
            <person name="Wincker P."/>
            <person name="Lander E.S."/>
            <person name="Weissenbach J."/>
            <person name="Roest Crollius H."/>
        </authorList>
    </citation>
    <scope>NUCLEOTIDE SEQUENCE [LARGE SCALE GENOMIC DNA]</scope>
</reference>
<evidence type="ECO:0000256" key="6">
    <source>
        <dbReference type="SAM" id="MobiDB-lite"/>
    </source>
</evidence>
<evidence type="ECO:0000313" key="10">
    <source>
        <dbReference type="Proteomes" id="UP000007303"/>
    </source>
</evidence>
<dbReference type="AlphaFoldDB" id="H3C7X2"/>
<dbReference type="PROSITE" id="PS01248">
    <property type="entry name" value="EGF_LAM_1"/>
    <property type="match status" value="1"/>
</dbReference>
<dbReference type="HOGENOM" id="CLU_1032655_0_0_1"/>
<dbReference type="PANTHER" id="PTHR24038">
    <property type="entry name" value="STABILIN"/>
    <property type="match status" value="1"/>
</dbReference>
<dbReference type="PROSITE" id="PS50026">
    <property type="entry name" value="EGF_3"/>
    <property type="match status" value="1"/>
</dbReference>
<dbReference type="Pfam" id="PF02469">
    <property type="entry name" value="Fasciclin"/>
    <property type="match status" value="1"/>
</dbReference>
<evidence type="ECO:0000313" key="9">
    <source>
        <dbReference type="Ensembl" id="ENSTNIP00000004344.1"/>
    </source>
</evidence>
<feature type="domain" description="FAS1" evidence="8">
    <location>
        <begin position="1"/>
        <end position="71"/>
    </location>
</feature>
<dbReference type="Proteomes" id="UP000007303">
    <property type="component" value="Unassembled WGS sequence"/>
</dbReference>
<evidence type="ECO:0000259" key="7">
    <source>
        <dbReference type="PROSITE" id="PS50026"/>
    </source>
</evidence>
<dbReference type="InterPro" id="IPR002049">
    <property type="entry name" value="LE_dom"/>
</dbReference>
<dbReference type="PANTHER" id="PTHR24038:SF0">
    <property type="entry name" value="STABILIN-2"/>
    <property type="match status" value="1"/>
</dbReference>
<dbReference type="PROSITE" id="PS50213">
    <property type="entry name" value="FAS1"/>
    <property type="match status" value="1"/>
</dbReference>
<reference evidence="9" key="2">
    <citation type="submission" date="2025-08" db="UniProtKB">
        <authorList>
            <consortium name="Ensembl"/>
        </authorList>
    </citation>
    <scope>IDENTIFICATION</scope>
</reference>
<dbReference type="GO" id="GO:0016020">
    <property type="term" value="C:membrane"/>
    <property type="evidence" value="ECO:0007669"/>
    <property type="project" value="UniProtKB-SubCell"/>
</dbReference>
<feature type="disulfide bond" evidence="5">
    <location>
        <begin position="180"/>
        <end position="189"/>
    </location>
</feature>
<dbReference type="InterPro" id="IPR000742">
    <property type="entry name" value="EGF"/>
</dbReference>
<dbReference type="Gene3D" id="2.170.300.10">
    <property type="entry name" value="Tie2 ligand-binding domain superfamily"/>
    <property type="match status" value="1"/>
</dbReference>
<protein>
    <recommendedName>
        <fullName evidence="11">Stabilin 2</fullName>
    </recommendedName>
</protein>
<keyword evidence="3 5" id="KW-1015">Disulfide bond</keyword>
<keyword evidence="10" id="KW-1185">Reference proteome</keyword>
<name>H3C7X2_TETNG</name>
<dbReference type="SUPFAM" id="SSF82153">
    <property type="entry name" value="FAS1 domain"/>
    <property type="match status" value="1"/>
</dbReference>
<dbReference type="Gene3D" id="2.30.180.10">
    <property type="entry name" value="FAS1 domain"/>
    <property type="match status" value="1"/>
</dbReference>
<dbReference type="STRING" id="99883.ENSTNIP00000004344"/>
<dbReference type="PROSITE" id="PS00022">
    <property type="entry name" value="EGF_1"/>
    <property type="match status" value="1"/>
</dbReference>
<dbReference type="InterPro" id="IPR000782">
    <property type="entry name" value="FAS1_domain"/>
</dbReference>
<comment type="subcellular location">
    <subcellularLocation>
        <location evidence="1">Membrane</location>
    </subcellularLocation>
</comment>